<dbReference type="GeneID" id="69024493"/>
<protein>
    <submittedName>
        <fullName evidence="2">Uncharacterized protein</fullName>
    </submittedName>
</protein>
<keyword evidence="3" id="KW-1185">Reference proteome</keyword>
<feature type="transmembrane region" description="Helical" evidence="1">
    <location>
        <begin position="123"/>
        <end position="144"/>
    </location>
</feature>
<organism evidence="2 3">
    <name type="scientific">Ajellomyces dermatitidis (strain ER-3 / ATCC MYA-2586)</name>
    <name type="common">Blastomyces dermatitidis</name>
    <dbReference type="NCBI Taxonomy" id="559297"/>
    <lineage>
        <taxon>Eukaryota</taxon>
        <taxon>Fungi</taxon>
        <taxon>Dikarya</taxon>
        <taxon>Ascomycota</taxon>
        <taxon>Pezizomycotina</taxon>
        <taxon>Eurotiomycetes</taxon>
        <taxon>Eurotiomycetidae</taxon>
        <taxon>Onygenales</taxon>
        <taxon>Ajellomycetaceae</taxon>
        <taxon>Blastomyces</taxon>
    </lineage>
</organism>
<dbReference type="EMBL" id="EQ999974">
    <property type="protein sequence ID" value="EEQ86862.2"/>
    <property type="molecule type" value="Genomic_DNA"/>
</dbReference>
<dbReference type="Proteomes" id="UP000002039">
    <property type="component" value="Unassembled WGS sequence"/>
</dbReference>
<name>A0ABP2EWQ4_AJEDR</name>
<evidence type="ECO:0000256" key="1">
    <source>
        <dbReference type="SAM" id="Phobius"/>
    </source>
</evidence>
<keyword evidence="1" id="KW-0472">Membrane</keyword>
<evidence type="ECO:0000313" key="3">
    <source>
        <dbReference type="Proteomes" id="UP000002039"/>
    </source>
</evidence>
<reference evidence="3" key="1">
    <citation type="journal article" date="2015" name="PLoS Genet.">
        <title>The dynamic genome and transcriptome of the human fungal pathogen Blastomyces and close relative Emmonsia.</title>
        <authorList>
            <person name="Munoz J.F."/>
            <person name="Gauthier G.M."/>
            <person name="Desjardins C.A."/>
            <person name="Gallo J.E."/>
            <person name="Holder J."/>
            <person name="Sullivan T.D."/>
            <person name="Marty A.J."/>
            <person name="Carmen J.C."/>
            <person name="Chen Z."/>
            <person name="Ding L."/>
            <person name="Gujja S."/>
            <person name="Magrini V."/>
            <person name="Misas E."/>
            <person name="Mitreva M."/>
            <person name="Priest M."/>
            <person name="Saif S."/>
            <person name="Whiston E.A."/>
            <person name="Young S."/>
            <person name="Zeng Q."/>
            <person name="Goldman W.E."/>
            <person name="Mardis E.R."/>
            <person name="Taylor J.W."/>
            <person name="McEwen J.G."/>
            <person name="Clay O.K."/>
            <person name="Klein B.S."/>
            <person name="Cuomo C.A."/>
        </authorList>
    </citation>
    <scope>NUCLEOTIDE SEQUENCE [LARGE SCALE GENOMIC DNA]</scope>
    <source>
        <strain evidence="3">ER-3 / ATCC MYA-2586</strain>
    </source>
</reference>
<sequence>MSLQAQSRNRDMQGLYLCQDWLREMQPQHQDILNRLISSKMTGSGGRRLAKSNDCPDGAIIPYKSQVSVWKGVISSYVRYYLQPTSQYVSGQKKPHIACNLDILYSVFHHLLRRILMAKNCTGFALLPITTLFFSFNTPIRIFIYSARYR</sequence>
<dbReference type="RefSeq" id="XP_045274316.1">
    <property type="nucleotide sequence ID" value="XM_045417533.1"/>
</dbReference>
<keyword evidence="1" id="KW-1133">Transmembrane helix</keyword>
<evidence type="ECO:0000313" key="2">
    <source>
        <dbReference type="EMBL" id="EEQ86862.2"/>
    </source>
</evidence>
<proteinExistence type="predicted"/>
<accession>A0ABP2EWQ4</accession>
<gene>
    <name evidence="2" type="ORF">BDCG_01982</name>
</gene>
<keyword evidence="1" id="KW-0812">Transmembrane</keyword>